<dbReference type="EMBL" id="GEDV01000277">
    <property type="protein sequence ID" value="JAP88280.1"/>
    <property type="molecule type" value="Transcribed_RNA"/>
</dbReference>
<dbReference type="AlphaFoldDB" id="A0A131ZBW5"/>
<organism evidence="1">
    <name type="scientific">Rhipicephalus appendiculatus</name>
    <name type="common">Brown ear tick</name>
    <dbReference type="NCBI Taxonomy" id="34631"/>
    <lineage>
        <taxon>Eukaryota</taxon>
        <taxon>Metazoa</taxon>
        <taxon>Ecdysozoa</taxon>
        <taxon>Arthropoda</taxon>
        <taxon>Chelicerata</taxon>
        <taxon>Arachnida</taxon>
        <taxon>Acari</taxon>
        <taxon>Parasitiformes</taxon>
        <taxon>Ixodida</taxon>
        <taxon>Ixodoidea</taxon>
        <taxon>Ixodidae</taxon>
        <taxon>Rhipicephalinae</taxon>
        <taxon>Rhipicephalus</taxon>
        <taxon>Rhipicephalus</taxon>
    </lineage>
</organism>
<accession>A0A131ZBW5</accession>
<feature type="non-terminal residue" evidence="1">
    <location>
        <position position="1"/>
    </location>
</feature>
<proteinExistence type="predicted"/>
<protein>
    <submittedName>
        <fullName evidence="1">Gpi anchored cell surface glycoprotein flocculin</fullName>
    </submittedName>
</protein>
<feature type="non-terminal residue" evidence="1">
    <location>
        <position position="225"/>
    </location>
</feature>
<evidence type="ECO:0000313" key="1">
    <source>
        <dbReference type="EMBL" id="JAP88280.1"/>
    </source>
</evidence>
<sequence>STHTKGTSTEDLPLPSPSAATVMAISLPSTPFSSRSQTVSTARPAVSFDSTVAMSTASKFTKFLPATSSVSTPQVGLASSVRSTRDTKGTYTEDLLLSASSAATDMATSLPSAPHLFGSKRVPTATPPVPSDAAVAVSTASVVSGLPLPPSSFSAPMGLASSVGPTTDTKETFTVDLPLPSSSAAASMAMSQSSAILFESKRLSAGTPRVPFGSAAAVSIPSVAS</sequence>
<name>A0A131ZBW5_RHIAP</name>
<reference evidence="1" key="1">
    <citation type="journal article" date="2016" name="Ticks Tick Borne Dis.">
        <title>De novo assembly and annotation of the salivary gland transcriptome of Rhipicephalus appendiculatus male and female ticks during blood feeding.</title>
        <authorList>
            <person name="de Castro M.H."/>
            <person name="de Klerk D."/>
            <person name="Pienaar R."/>
            <person name="Latif A.A."/>
            <person name="Rees D.J."/>
            <person name="Mans B.J."/>
        </authorList>
    </citation>
    <scope>NUCLEOTIDE SEQUENCE</scope>
    <source>
        <tissue evidence="1">Salivary glands</tissue>
    </source>
</reference>